<evidence type="ECO:0008006" key="3">
    <source>
        <dbReference type="Google" id="ProtNLM"/>
    </source>
</evidence>
<gene>
    <name evidence="1" type="ORF">ACJDUH_11475</name>
</gene>
<comment type="caution">
    <text evidence="1">The sequence shown here is derived from an EMBL/GenBank/DDBJ whole genome shotgun (WGS) entry which is preliminary data.</text>
</comment>
<dbReference type="EMBL" id="JBJHZY010000002">
    <property type="protein sequence ID" value="MFL0268711.1"/>
    <property type="molecule type" value="Genomic_DNA"/>
</dbReference>
<dbReference type="RefSeq" id="WP_406765336.1">
    <property type="nucleotide sequence ID" value="NZ_JBJHZY010000002.1"/>
</dbReference>
<protein>
    <recommendedName>
        <fullName evidence="3">GerMN domain-containing protein</fullName>
    </recommendedName>
</protein>
<reference evidence="1 2" key="1">
    <citation type="submission" date="2024-11" db="EMBL/GenBank/DDBJ databases">
        <authorList>
            <person name="Heng Y.C."/>
            <person name="Lim A.C.H."/>
            <person name="Lee J.K.Y."/>
            <person name="Kittelmann S."/>
        </authorList>
    </citation>
    <scope>NUCLEOTIDE SEQUENCE [LARGE SCALE GENOMIC DNA]</scope>
    <source>
        <strain evidence="1 2">WILCCON 0202</strain>
    </source>
</reference>
<name>A0ABW8TTZ9_9CLOT</name>
<proteinExistence type="predicted"/>
<evidence type="ECO:0000313" key="1">
    <source>
        <dbReference type="EMBL" id="MFL0268711.1"/>
    </source>
</evidence>
<dbReference type="Proteomes" id="UP001623661">
    <property type="component" value="Unassembled WGS sequence"/>
</dbReference>
<sequence length="175" mass="20253">MRHIDKIFIVGLIFCITIVGLSKSNIINNYQNKLLAQNKINNKQYKYFELPDKILLIDKGKIIKTVTSNDNLYNQVLDLSNERFVSNLYPLKCISTAETLKTIEEKEMVLEFIYQEPKHTQFYDQFLPPIKQYVKLLMPLTESETVNLYIDDGKGSPLSPLSNLLPPKDIINLLN</sequence>
<organism evidence="1 2">
    <name type="scientific">Candidatus Clostridium radicumherbarum</name>
    <dbReference type="NCBI Taxonomy" id="3381662"/>
    <lineage>
        <taxon>Bacteria</taxon>
        <taxon>Bacillati</taxon>
        <taxon>Bacillota</taxon>
        <taxon>Clostridia</taxon>
        <taxon>Eubacteriales</taxon>
        <taxon>Clostridiaceae</taxon>
        <taxon>Clostridium</taxon>
    </lineage>
</organism>
<evidence type="ECO:0000313" key="2">
    <source>
        <dbReference type="Proteomes" id="UP001623661"/>
    </source>
</evidence>
<accession>A0ABW8TTZ9</accession>
<keyword evidence="2" id="KW-1185">Reference proteome</keyword>